<organism evidence="2 3">
    <name type="scientific">Paraburkholderia caledonica</name>
    <dbReference type="NCBI Taxonomy" id="134536"/>
    <lineage>
        <taxon>Bacteria</taxon>
        <taxon>Pseudomonadati</taxon>
        <taxon>Pseudomonadota</taxon>
        <taxon>Betaproteobacteria</taxon>
        <taxon>Burkholderiales</taxon>
        <taxon>Burkholderiaceae</taxon>
        <taxon>Paraburkholderia</taxon>
    </lineage>
</organism>
<dbReference type="Proteomes" id="UP001229486">
    <property type="component" value="Unassembled WGS sequence"/>
</dbReference>
<proteinExistence type="predicted"/>
<evidence type="ECO:0000313" key="3">
    <source>
        <dbReference type="Proteomes" id="UP001229486"/>
    </source>
</evidence>
<accession>A0AB73IKK4</accession>
<name>A0AB73IKK4_9BURK</name>
<reference evidence="2" key="1">
    <citation type="submission" date="2023-07" db="EMBL/GenBank/DDBJ databases">
        <title>Sorghum-associated microbial communities from plants grown in Nebraska, USA.</title>
        <authorList>
            <person name="Schachtman D."/>
        </authorList>
    </citation>
    <scope>NUCLEOTIDE SEQUENCE</scope>
    <source>
        <strain evidence="2">DS1061</strain>
    </source>
</reference>
<feature type="region of interest" description="Disordered" evidence="1">
    <location>
        <begin position="22"/>
        <end position="54"/>
    </location>
</feature>
<protein>
    <submittedName>
        <fullName evidence="2">Uncharacterized protein</fullName>
    </submittedName>
</protein>
<dbReference type="RefSeq" id="WP_392394942.1">
    <property type="nucleotide sequence ID" value="NZ_JAURTK010000006.1"/>
</dbReference>
<dbReference type="EMBL" id="JAURTK010000006">
    <property type="protein sequence ID" value="MDP9649664.1"/>
    <property type="molecule type" value="Genomic_DNA"/>
</dbReference>
<evidence type="ECO:0000313" key="2">
    <source>
        <dbReference type="EMBL" id="MDP9649664.1"/>
    </source>
</evidence>
<evidence type="ECO:0000256" key="1">
    <source>
        <dbReference type="SAM" id="MobiDB-lite"/>
    </source>
</evidence>
<comment type="caution">
    <text evidence="2">The sequence shown here is derived from an EMBL/GenBank/DDBJ whole genome shotgun (WGS) entry which is preliminary data.</text>
</comment>
<dbReference type="AlphaFoldDB" id="A0AB73IKK4"/>
<gene>
    <name evidence="2" type="ORF">J2793_005131</name>
</gene>
<sequence>MKALRHRRAQVSEQCQKLLGAGTEINANAPATPPAGQQNPAARQAASQMEDVPC</sequence>
<feature type="compositionally biased region" description="Polar residues" evidence="1">
    <location>
        <begin position="35"/>
        <end position="47"/>
    </location>
</feature>